<dbReference type="AlphaFoldDB" id="A0A7W1WZU5"/>
<evidence type="ECO:0000313" key="2">
    <source>
        <dbReference type="Proteomes" id="UP000538931"/>
    </source>
</evidence>
<protein>
    <recommendedName>
        <fullName evidence="3">PilZ domain-containing protein</fullName>
    </recommendedName>
</protein>
<name>A0A7W1WZU5_9GAMM</name>
<reference evidence="1 2" key="1">
    <citation type="submission" date="2020-07" db="EMBL/GenBank/DDBJ databases">
        <title>Bacterium isolated from marien macroalgae.</title>
        <authorList>
            <person name="Zhu K."/>
            <person name="Lu D."/>
            <person name="Du Z."/>
        </authorList>
    </citation>
    <scope>NUCLEOTIDE SEQUENCE [LARGE SCALE GENOMIC DNA]</scope>
    <source>
        <strain evidence="1 2">3-1745</strain>
    </source>
</reference>
<comment type="caution">
    <text evidence="1">The sequence shown here is derived from an EMBL/GenBank/DDBJ whole genome shotgun (WGS) entry which is preliminary data.</text>
</comment>
<dbReference type="Proteomes" id="UP000538931">
    <property type="component" value="Unassembled WGS sequence"/>
</dbReference>
<dbReference type="RefSeq" id="WP_181740645.1">
    <property type="nucleotide sequence ID" value="NZ_JACEMT010000052.1"/>
</dbReference>
<proteinExistence type="predicted"/>
<sequence length="123" mass="14209">MKPRIHIPDCADSGRRAYRLQVDNTTPLIVRLGGDPVRVDNFSTTGLAFFTETQLTLQYYPGQLKFRIGTRVHQLDCTLQLVRKSGALWCANFSGLSVREQRLLSEFISWYQAETIRNKYRKV</sequence>
<organism evidence="1 2">
    <name type="scientific">Marinobacterium marinum</name>
    <dbReference type="NCBI Taxonomy" id="2756129"/>
    <lineage>
        <taxon>Bacteria</taxon>
        <taxon>Pseudomonadati</taxon>
        <taxon>Pseudomonadota</taxon>
        <taxon>Gammaproteobacteria</taxon>
        <taxon>Oceanospirillales</taxon>
        <taxon>Oceanospirillaceae</taxon>
        <taxon>Marinobacterium</taxon>
    </lineage>
</organism>
<evidence type="ECO:0000313" key="1">
    <source>
        <dbReference type="EMBL" id="MBA4503152.1"/>
    </source>
</evidence>
<gene>
    <name evidence="1" type="ORF">H1S06_12345</name>
</gene>
<dbReference type="EMBL" id="JACEMT010000052">
    <property type="protein sequence ID" value="MBA4503152.1"/>
    <property type="molecule type" value="Genomic_DNA"/>
</dbReference>
<evidence type="ECO:0008006" key="3">
    <source>
        <dbReference type="Google" id="ProtNLM"/>
    </source>
</evidence>
<accession>A0A7W1WZU5</accession>
<keyword evidence="2" id="KW-1185">Reference proteome</keyword>